<dbReference type="Gene3D" id="3.90.180.10">
    <property type="entry name" value="Medium-chain alcohol dehydrogenases, catalytic domain"/>
    <property type="match status" value="1"/>
</dbReference>
<evidence type="ECO:0000313" key="4">
    <source>
        <dbReference type="EMBL" id="GIC92371.1"/>
    </source>
</evidence>
<dbReference type="SUPFAM" id="SSF51905">
    <property type="entry name" value="FAD/NAD(P)-binding domain"/>
    <property type="match status" value="1"/>
</dbReference>
<protein>
    <submittedName>
        <fullName evidence="4">Uncharacterized protein</fullName>
    </submittedName>
</protein>
<dbReference type="InterPro" id="IPR050493">
    <property type="entry name" value="FAD-dep_Monooxygenase_BioMet"/>
</dbReference>
<gene>
    <name evidence="4" type="ORF">Aud_008837</name>
</gene>
<dbReference type="InterPro" id="IPR036188">
    <property type="entry name" value="FAD/NAD-bd_sf"/>
</dbReference>
<proteinExistence type="inferred from homology"/>
<organism evidence="4 5">
    <name type="scientific">Aspergillus udagawae</name>
    <dbReference type="NCBI Taxonomy" id="91492"/>
    <lineage>
        <taxon>Eukaryota</taxon>
        <taxon>Fungi</taxon>
        <taxon>Dikarya</taxon>
        <taxon>Ascomycota</taxon>
        <taxon>Pezizomycotina</taxon>
        <taxon>Eurotiomycetes</taxon>
        <taxon>Eurotiomycetidae</taxon>
        <taxon>Eurotiales</taxon>
        <taxon>Aspergillaceae</taxon>
        <taxon>Aspergillus</taxon>
        <taxon>Aspergillus subgen. Fumigati</taxon>
    </lineage>
</organism>
<evidence type="ECO:0000256" key="3">
    <source>
        <dbReference type="ARBA" id="ARBA00023033"/>
    </source>
</evidence>
<comment type="caution">
    <text evidence="4">The sequence shown here is derived from an EMBL/GenBank/DDBJ whole genome shotgun (WGS) entry which is preliminary data.</text>
</comment>
<comment type="similarity">
    <text evidence="1">Belongs to the paxM FAD-dependent monooxygenase family.</text>
</comment>
<dbReference type="PANTHER" id="PTHR13789">
    <property type="entry name" value="MONOOXYGENASE"/>
    <property type="match status" value="1"/>
</dbReference>
<reference evidence="4" key="2">
    <citation type="submission" date="2021-01" db="EMBL/GenBank/DDBJ databases">
        <title>Pan-genome distribution and transcriptional activeness of fungal secondary metabolism genes in Aspergillus section Fumigati.</title>
        <authorList>
            <person name="Takahashi H."/>
            <person name="Umemura M."/>
            <person name="Ninomiya A."/>
            <person name="Kusuya Y."/>
            <person name="Urayama S."/>
            <person name="Shimizu M."/>
            <person name="Watanabe A."/>
            <person name="Kamei K."/>
            <person name="Yaguchi T."/>
            <person name="Hagiwara D."/>
        </authorList>
    </citation>
    <scope>NUCLEOTIDE SEQUENCE</scope>
    <source>
        <strain evidence="4">IFM 46973</strain>
    </source>
</reference>
<dbReference type="GeneID" id="66996314"/>
<dbReference type="SUPFAM" id="SSF54373">
    <property type="entry name" value="FAD-linked reductases, C-terminal domain"/>
    <property type="match status" value="1"/>
</dbReference>
<dbReference type="Pfam" id="PF13450">
    <property type="entry name" value="NAD_binding_8"/>
    <property type="match status" value="1"/>
</dbReference>
<sequence>MDRYPPSGLSILIVGGGIGGLTFAIEGYRKGHEVRVLEKRPNFEGYVKNWPGFFKRLEAILYKTQRNVKKFDGTWIGSWPIGDGENRSAALNRSELHGLLWDYVQELGIKVDFDKWVDEYFETDTHGGVVLADGQRLTADIVVAADGVGSKSWPLILGQKDKPTSSGFACYRETFPAGPALQNPIIAKEFKGHADRVSLHIGPGAHMVVGKTEKQICYILTRRDDHNAEESWDKTVSTDTALQYIDGWEPFLTEILKATPGHRCTDWKFERVLCAQKMGFHHREKFHNTDWDEVARNPDIFSKTTANWIMRHNPEQYAYNNYARCARHILEGEAFHNNNIPPGYRYEPWTIKELMETSDRHEPVVDEAIHPIRSDRVVGYAPGISKSVSDQAQSVFQLYTVLPEDTVSKILNDITYETAVARPLGFMTTATSLFHDGQLHLPLPHPVKPKPNGKTVIIWGGSTSVVLNAVQLAVAAGMGALRVFDYNSLTVVHDIIADMKGKTTAGAVAIGVTAANALFDISTKAAEILWNAIYNPSRTRGIEYKMVVIEPILSNGIGKAVWKFLSEALENRSFVPAPEPKVVGNGLDQLQHAMEVQKNGTPALDADIGSRVEICPTASGSRELSPVENRIEQSMIANQTDDILNPMWSPEDPMTFSQAWDFPQAASGRVCLPSSADTFTTTLLRLERRVLEFWPRVHDSESWGFCMRTFLSYVDHFLDTGAMPFLRQLLDRTSDLPPLLREAYGVCAAYRACKPAKKPFYHQLLNAGVNNMSRSTPTHADLQGQLDRVQALVLYYIIYLAGGISDKPLLRQLDRMLAQGTADLERMELASRQTARYMTQLDSHLPGSHLNDWVLCESARRLIMISYLVRAVHSVVQFQRCDFIKYLGALPVSTKSYAELCWEDFIYETEQRPAQSIPGVISYEEFVSDWENGGLVQLDEFRHLLLVACKGLGSIQERASKELVGTFDDLGHT</sequence>
<reference evidence="4" key="1">
    <citation type="journal article" date="2015" name="Genome Announc.">
        <title>Draft Genome Sequence of the Pathogenic Filamentous Fungus Aspergillus udagawae Strain IFM 46973T.</title>
        <authorList>
            <person name="Kusuya Y."/>
            <person name="Takahashi-Nakaguchi A."/>
            <person name="Takahashi H."/>
            <person name="Yaguchi T."/>
        </authorList>
    </citation>
    <scope>NUCLEOTIDE SEQUENCE</scope>
    <source>
        <strain evidence="4">IFM 46973</strain>
    </source>
</reference>
<dbReference type="PANTHER" id="PTHR13789:SF236">
    <property type="entry name" value="MONOOXYGENASE, PUTATIVE (AFU_ORTHOLOGUE AFUA_6G12060)-RELATED"/>
    <property type="match status" value="1"/>
</dbReference>
<dbReference type="EMBL" id="BBXM02000007">
    <property type="protein sequence ID" value="GIC92371.1"/>
    <property type="molecule type" value="Genomic_DNA"/>
</dbReference>
<dbReference type="GO" id="GO:0004497">
    <property type="term" value="F:monooxygenase activity"/>
    <property type="evidence" value="ECO:0007669"/>
    <property type="project" value="UniProtKB-KW"/>
</dbReference>
<dbReference type="Proteomes" id="UP000036893">
    <property type="component" value="Unassembled WGS sequence"/>
</dbReference>
<evidence type="ECO:0000256" key="2">
    <source>
        <dbReference type="ARBA" id="ARBA00023002"/>
    </source>
</evidence>
<dbReference type="AlphaFoldDB" id="A0A8E0R0Y8"/>
<keyword evidence="2" id="KW-0560">Oxidoreductase</keyword>
<accession>A0A8E0R0Y8</accession>
<keyword evidence="3" id="KW-0503">Monooxygenase</keyword>
<evidence type="ECO:0000256" key="1">
    <source>
        <dbReference type="ARBA" id="ARBA00007992"/>
    </source>
</evidence>
<name>A0A8E0R0Y8_9EURO</name>
<evidence type="ECO:0000313" key="5">
    <source>
        <dbReference type="Proteomes" id="UP000036893"/>
    </source>
</evidence>
<dbReference type="Gene3D" id="3.50.50.60">
    <property type="entry name" value="FAD/NAD(P)-binding domain"/>
    <property type="match status" value="1"/>
</dbReference>
<dbReference type="Gene3D" id="3.40.50.720">
    <property type="entry name" value="NAD(P)-binding Rossmann-like Domain"/>
    <property type="match status" value="1"/>
</dbReference>
<dbReference type="RefSeq" id="XP_043149637.1">
    <property type="nucleotide sequence ID" value="XM_043293702.1"/>
</dbReference>